<organism evidence="1">
    <name type="scientific">Anguilla anguilla</name>
    <name type="common">European freshwater eel</name>
    <name type="synonym">Muraena anguilla</name>
    <dbReference type="NCBI Taxonomy" id="7936"/>
    <lineage>
        <taxon>Eukaryota</taxon>
        <taxon>Metazoa</taxon>
        <taxon>Chordata</taxon>
        <taxon>Craniata</taxon>
        <taxon>Vertebrata</taxon>
        <taxon>Euteleostomi</taxon>
        <taxon>Actinopterygii</taxon>
        <taxon>Neopterygii</taxon>
        <taxon>Teleostei</taxon>
        <taxon>Anguilliformes</taxon>
        <taxon>Anguillidae</taxon>
        <taxon>Anguilla</taxon>
    </lineage>
</organism>
<reference evidence="1" key="1">
    <citation type="submission" date="2014-11" db="EMBL/GenBank/DDBJ databases">
        <authorList>
            <person name="Amaro Gonzalez C."/>
        </authorList>
    </citation>
    <scope>NUCLEOTIDE SEQUENCE</scope>
</reference>
<reference evidence="1" key="2">
    <citation type="journal article" date="2015" name="Fish Shellfish Immunol.">
        <title>Early steps in the European eel (Anguilla anguilla)-Vibrio vulnificus interaction in the gills: Role of the RtxA13 toxin.</title>
        <authorList>
            <person name="Callol A."/>
            <person name="Pajuelo D."/>
            <person name="Ebbesson L."/>
            <person name="Teles M."/>
            <person name="MacKenzie S."/>
            <person name="Amaro C."/>
        </authorList>
    </citation>
    <scope>NUCLEOTIDE SEQUENCE</scope>
</reference>
<dbReference type="EMBL" id="GBXM01046118">
    <property type="protein sequence ID" value="JAH62459.1"/>
    <property type="molecule type" value="Transcribed_RNA"/>
</dbReference>
<protein>
    <submittedName>
        <fullName evidence="1">Uncharacterized protein</fullName>
    </submittedName>
</protein>
<proteinExistence type="predicted"/>
<evidence type="ECO:0000313" key="1">
    <source>
        <dbReference type="EMBL" id="JAH62459.1"/>
    </source>
</evidence>
<dbReference type="AlphaFoldDB" id="A0A0E9U974"/>
<accession>A0A0E9U974</accession>
<name>A0A0E9U974_ANGAN</name>
<sequence length="40" mass="4691">MRTEILTSLQGWEVSLYRQMTRAAVAQKRLMMLSENDSFV</sequence>